<dbReference type="InParanoid" id="B3RK89"/>
<keyword evidence="18" id="KW-0732">Signal</keyword>
<dbReference type="eggNOG" id="KOG1642">
    <property type="taxonomic scope" value="Eukaryota"/>
</dbReference>
<keyword evidence="9" id="KW-0256">Endoplasmic reticulum</keyword>
<keyword evidence="10" id="KW-1015">Disulfide bond</keyword>
<name>B3RK89_TRIAD</name>
<dbReference type="GO" id="GO:0003723">
    <property type="term" value="F:RNA binding"/>
    <property type="evidence" value="ECO:0007669"/>
    <property type="project" value="InterPro"/>
</dbReference>
<comment type="catalytic activity">
    <reaction evidence="14">
        <text>a guanylyl-uridine-RNA = a 3'-end 2',3'-cyclophospho-GMP-RNA + a 5'-end dephospho-uridine-RNA</text>
        <dbReference type="Rhea" id="RHEA:81323"/>
        <dbReference type="Rhea" id="RHEA-COMP:17356"/>
        <dbReference type="Rhea" id="RHEA-COMP:19658"/>
        <dbReference type="Rhea" id="RHEA-COMP:19659"/>
        <dbReference type="ChEBI" id="CHEBI:173224"/>
        <dbReference type="ChEBI" id="CHEBI:231849"/>
        <dbReference type="ChEBI" id="CHEBI:231850"/>
    </reaction>
</comment>
<dbReference type="GO" id="GO:0005764">
    <property type="term" value="C:lysosome"/>
    <property type="evidence" value="ECO:0007669"/>
    <property type="project" value="UniProtKB-SubCell"/>
</dbReference>
<keyword evidence="5" id="KW-0964">Secreted</keyword>
<evidence type="ECO:0000256" key="15">
    <source>
        <dbReference type="ARBA" id="ARBA00052670"/>
    </source>
</evidence>
<dbReference type="GO" id="GO:0006401">
    <property type="term" value="P:RNA catabolic process"/>
    <property type="evidence" value="ECO:0000318"/>
    <property type="project" value="GO_Central"/>
</dbReference>
<evidence type="ECO:0000256" key="7">
    <source>
        <dbReference type="ARBA" id="ARBA00022759"/>
    </source>
</evidence>
<comment type="catalytic activity">
    <reaction evidence="15">
        <text>an adenylyl-uridine-RNA = a 3'-end 2',3'-cyclophospho-AMP-RNA + a 5'-end dephospho-uridine-RNA</text>
        <dbReference type="Rhea" id="RHEA:81383"/>
        <dbReference type="Rhea" id="RHEA-COMP:17356"/>
        <dbReference type="Rhea" id="RHEA-COMP:19675"/>
        <dbReference type="Rhea" id="RHEA-COMP:19676"/>
        <dbReference type="ChEBI" id="CHEBI:173224"/>
        <dbReference type="ChEBI" id="CHEBI:231879"/>
        <dbReference type="ChEBI" id="CHEBI:231881"/>
    </reaction>
    <physiologicalReaction direction="left-to-right" evidence="15">
        <dbReference type="Rhea" id="RHEA:81384"/>
    </physiologicalReaction>
</comment>
<keyword evidence="12" id="KW-0458">Lysosome</keyword>
<dbReference type="PROSITE" id="PS00530">
    <property type="entry name" value="RNASE_T2_1"/>
    <property type="match status" value="1"/>
</dbReference>
<dbReference type="PANTHER" id="PTHR11240">
    <property type="entry name" value="RIBONUCLEASE T2"/>
    <property type="match status" value="1"/>
</dbReference>
<dbReference type="InterPro" id="IPR036430">
    <property type="entry name" value="RNase_T2-like_sf"/>
</dbReference>
<evidence type="ECO:0000256" key="18">
    <source>
        <dbReference type="SAM" id="SignalP"/>
    </source>
</evidence>
<keyword evidence="20" id="KW-1185">Reference proteome</keyword>
<reference evidence="19 20" key="1">
    <citation type="journal article" date="2008" name="Nature">
        <title>The Trichoplax genome and the nature of placozoans.</title>
        <authorList>
            <person name="Srivastava M."/>
            <person name="Begovic E."/>
            <person name="Chapman J."/>
            <person name="Putnam N.H."/>
            <person name="Hellsten U."/>
            <person name="Kawashima T."/>
            <person name="Kuo A."/>
            <person name="Mitros T."/>
            <person name="Salamov A."/>
            <person name="Carpenter M.L."/>
            <person name="Signorovitch A.Y."/>
            <person name="Moreno M.A."/>
            <person name="Kamm K."/>
            <person name="Grimwood J."/>
            <person name="Schmutz J."/>
            <person name="Shapiro H."/>
            <person name="Grigoriev I.V."/>
            <person name="Buss L.W."/>
            <person name="Schierwater B."/>
            <person name="Dellaporta S.L."/>
            <person name="Rokhsar D.S."/>
        </authorList>
    </citation>
    <scope>NUCLEOTIDE SEQUENCE [LARGE SCALE GENOMIC DNA]</scope>
    <source>
        <strain evidence="19 20">Grell-BS-1999</strain>
    </source>
</reference>
<dbReference type="InterPro" id="IPR001568">
    <property type="entry name" value="RNase_T2-like"/>
</dbReference>
<dbReference type="GO" id="GO:0005576">
    <property type="term" value="C:extracellular region"/>
    <property type="evidence" value="ECO:0000318"/>
    <property type="project" value="GO_Central"/>
</dbReference>
<organism evidence="19 20">
    <name type="scientific">Trichoplax adhaerens</name>
    <name type="common">Trichoplax reptans</name>
    <dbReference type="NCBI Taxonomy" id="10228"/>
    <lineage>
        <taxon>Eukaryota</taxon>
        <taxon>Metazoa</taxon>
        <taxon>Placozoa</taxon>
        <taxon>Uniplacotomia</taxon>
        <taxon>Trichoplacea</taxon>
        <taxon>Trichoplacidae</taxon>
        <taxon>Trichoplax</taxon>
    </lineage>
</organism>
<dbReference type="KEGG" id="tad:TRIADDRAFT_63589"/>
<evidence type="ECO:0000256" key="13">
    <source>
        <dbReference type="ARBA" id="ARBA00023239"/>
    </source>
</evidence>
<dbReference type="Pfam" id="PF00445">
    <property type="entry name" value="Ribonuclease_T2"/>
    <property type="match status" value="1"/>
</dbReference>
<evidence type="ECO:0000256" key="12">
    <source>
        <dbReference type="ARBA" id="ARBA00023228"/>
    </source>
</evidence>
<accession>B3RK89</accession>
<dbReference type="GO" id="GO:0016787">
    <property type="term" value="F:hydrolase activity"/>
    <property type="evidence" value="ECO:0007669"/>
    <property type="project" value="UniProtKB-KW"/>
</dbReference>
<feature type="signal peptide" evidence="18">
    <location>
        <begin position="1"/>
        <end position="22"/>
    </location>
</feature>
<evidence type="ECO:0000313" key="20">
    <source>
        <dbReference type="Proteomes" id="UP000009022"/>
    </source>
</evidence>
<evidence type="ECO:0000256" key="1">
    <source>
        <dbReference type="ARBA" id="ARBA00004319"/>
    </source>
</evidence>
<evidence type="ECO:0000256" key="10">
    <source>
        <dbReference type="ARBA" id="ARBA00023157"/>
    </source>
</evidence>
<keyword evidence="8" id="KW-0378">Hydrolase</keyword>
<dbReference type="InterPro" id="IPR033697">
    <property type="entry name" value="Ribonuclease_T2_eukaryotic"/>
</dbReference>
<dbReference type="OrthoDB" id="435754at2759"/>
<sequence>MATVGKTLAAILLCCLVATATSYKRNTLVNRHHSHDHSWDYLLFVREWPAVACMSPDAQRHDCSVPNVVHNWTIHGLWPTKEHTEGPNYCNDDDKFDVNKIKSLIPMLDRFWPNLYSDESPSSFWKHEWTKHGTCAMSLAALGDELKFFSTTLKLNKKFNIDSALYDANIVPSDNRQYMLSDIKQAIGQQYNTEPIVDCLQGDNGQYLFDIRICIDKEFQARSCDGGSSHECDDSQPIRFPPIHNGTAKFIKGLH</sequence>
<dbReference type="OMA" id="TNCHIGS"/>
<evidence type="ECO:0000256" key="17">
    <source>
        <dbReference type="RuleBase" id="RU004328"/>
    </source>
</evidence>
<dbReference type="GO" id="GO:0004521">
    <property type="term" value="F:RNA endonuclease activity"/>
    <property type="evidence" value="ECO:0000318"/>
    <property type="project" value="GO_Central"/>
</dbReference>
<dbReference type="PROSITE" id="PS00531">
    <property type="entry name" value="RNASE_T2_2"/>
    <property type="match status" value="1"/>
</dbReference>
<dbReference type="SUPFAM" id="SSF55895">
    <property type="entry name" value="Ribonuclease Rh-like"/>
    <property type="match status" value="1"/>
</dbReference>
<comment type="subcellular location">
    <subcellularLocation>
        <location evidence="1">Endoplasmic reticulum lumen</location>
    </subcellularLocation>
    <subcellularLocation>
        <location evidence="2">Lysosome</location>
    </subcellularLocation>
    <subcellularLocation>
        <location evidence="3">Secreted</location>
    </subcellularLocation>
</comment>
<dbReference type="InterPro" id="IPR033130">
    <property type="entry name" value="RNase_T2_His_AS_2"/>
</dbReference>
<evidence type="ECO:0000256" key="6">
    <source>
        <dbReference type="ARBA" id="ARBA00022722"/>
    </source>
</evidence>
<evidence type="ECO:0000256" key="16">
    <source>
        <dbReference type="PIRSR" id="PIRSR633697-1"/>
    </source>
</evidence>
<dbReference type="Gene3D" id="3.90.730.10">
    <property type="entry name" value="Ribonuclease T2-like"/>
    <property type="match status" value="1"/>
</dbReference>
<feature type="chain" id="PRO_5002798133" evidence="18">
    <location>
        <begin position="23"/>
        <end position="255"/>
    </location>
</feature>
<dbReference type="PhylomeDB" id="B3RK89"/>
<evidence type="ECO:0000256" key="9">
    <source>
        <dbReference type="ARBA" id="ARBA00022824"/>
    </source>
</evidence>
<evidence type="ECO:0000256" key="11">
    <source>
        <dbReference type="ARBA" id="ARBA00023180"/>
    </source>
</evidence>
<keyword evidence="7" id="KW-0255">Endonuclease</keyword>
<dbReference type="STRING" id="10228.B3RK89"/>
<dbReference type="GeneID" id="6750300"/>
<dbReference type="RefSeq" id="XP_002109086.1">
    <property type="nucleotide sequence ID" value="XM_002109050.1"/>
</dbReference>
<dbReference type="CTD" id="6750300"/>
<keyword evidence="11" id="KW-0325">Glycoprotein</keyword>
<evidence type="ECO:0000313" key="19">
    <source>
        <dbReference type="EMBL" id="EDV29884.1"/>
    </source>
</evidence>
<dbReference type="FunFam" id="3.90.730.10:FF:000001">
    <property type="entry name" value="Ribonuclease T2"/>
    <property type="match status" value="1"/>
</dbReference>
<keyword evidence="13" id="KW-0456">Lyase</keyword>
<dbReference type="GO" id="GO:0033897">
    <property type="term" value="F:ribonuclease T2 activity"/>
    <property type="evidence" value="ECO:0007669"/>
    <property type="project" value="InterPro"/>
</dbReference>
<dbReference type="CDD" id="cd01061">
    <property type="entry name" value="RNase_T2_euk"/>
    <property type="match status" value="1"/>
</dbReference>
<evidence type="ECO:0000256" key="14">
    <source>
        <dbReference type="ARBA" id="ARBA00051280"/>
    </source>
</evidence>
<feature type="active site" evidence="16">
    <location>
        <position position="132"/>
    </location>
</feature>
<dbReference type="PANTHER" id="PTHR11240:SF22">
    <property type="entry name" value="RIBONUCLEASE T2"/>
    <property type="match status" value="1"/>
</dbReference>
<proteinExistence type="inferred from homology"/>
<dbReference type="Proteomes" id="UP000009022">
    <property type="component" value="Unassembled WGS sequence"/>
</dbReference>
<feature type="active site" evidence="16">
    <location>
        <position position="75"/>
    </location>
</feature>
<evidence type="ECO:0000256" key="3">
    <source>
        <dbReference type="ARBA" id="ARBA00004613"/>
    </source>
</evidence>
<gene>
    <name evidence="19" type="ORF">TRIADDRAFT_63589</name>
</gene>
<dbReference type="AlphaFoldDB" id="B3RK89"/>
<evidence type="ECO:0000256" key="4">
    <source>
        <dbReference type="ARBA" id="ARBA00007469"/>
    </source>
</evidence>
<evidence type="ECO:0000256" key="5">
    <source>
        <dbReference type="ARBA" id="ARBA00022525"/>
    </source>
</evidence>
<dbReference type="EMBL" id="DS985241">
    <property type="protein sequence ID" value="EDV29884.1"/>
    <property type="molecule type" value="Genomic_DNA"/>
</dbReference>
<evidence type="ECO:0000256" key="8">
    <source>
        <dbReference type="ARBA" id="ARBA00022801"/>
    </source>
</evidence>
<comment type="similarity">
    <text evidence="4 17">Belongs to the RNase T2 family.</text>
</comment>
<keyword evidence="6" id="KW-0540">Nuclease</keyword>
<dbReference type="GO" id="GO:0005788">
    <property type="term" value="C:endoplasmic reticulum lumen"/>
    <property type="evidence" value="ECO:0007669"/>
    <property type="project" value="UniProtKB-SubCell"/>
</dbReference>
<evidence type="ECO:0000256" key="2">
    <source>
        <dbReference type="ARBA" id="ARBA00004371"/>
    </source>
</evidence>
<protein>
    <submittedName>
        <fullName evidence="19">Uncharacterized protein</fullName>
    </submittedName>
</protein>
<feature type="active site" evidence="16">
    <location>
        <position position="128"/>
    </location>
</feature>
<dbReference type="InterPro" id="IPR018188">
    <property type="entry name" value="RNase_T2_His_AS_1"/>
</dbReference>
<dbReference type="HOGENOM" id="CLU_069912_1_0_1"/>